<comment type="caution">
    <text evidence="2">The sequence shown here is derived from an EMBL/GenBank/DDBJ whole genome shotgun (WGS) entry which is preliminary data.</text>
</comment>
<keyword evidence="1" id="KW-0472">Membrane</keyword>
<proteinExistence type="predicted"/>
<evidence type="ECO:0000313" key="3">
    <source>
        <dbReference type="Proteomes" id="UP000037660"/>
    </source>
</evidence>
<dbReference type="PIRSF" id="PIRSF015380">
    <property type="entry name" value="Site-sp_rcmb"/>
    <property type="match status" value="1"/>
</dbReference>
<dbReference type="OrthoDB" id="5688397at2"/>
<dbReference type="AlphaFoldDB" id="A0A0K8P0U1"/>
<feature type="transmembrane region" description="Helical" evidence="1">
    <location>
        <begin position="455"/>
        <end position="476"/>
    </location>
</feature>
<feature type="transmembrane region" description="Helical" evidence="1">
    <location>
        <begin position="386"/>
        <end position="407"/>
    </location>
</feature>
<dbReference type="InterPro" id="IPR011385">
    <property type="entry name" value="Site-sp_rcmbase"/>
</dbReference>
<dbReference type="Pfam" id="PF10136">
    <property type="entry name" value="SpecificRecomb"/>
    <property type="match status" value="1"/>
</dbReference>
<name>A0A0K8P0U1_PISS1</name>
<feature type="transmembrane region" description="Helical" evidence="1">
    <location>
        <begin position="496"/>
        <end position="521"/>
    </location>
</feature>
<organism evidence="2 3">
    <name type="scientific">Piscinibacter sakaiensis</name>
    <name type="common">Ideonella sakaiensis</name>
    <dbReference type="NCBI Taxonomy" id="1547922"/>
    <lineage>
        <taxon>Bacteria</taxon>
        <taxon>Pseudomonadati</taxon>
        <taxon>Pseudomonadota</taxon>
        <taxon>Betaproteobacteria</taxon>
        <taxon>Burkholderiales</taxon>
        <taxon>Sphaerotilaceae</taxon>
        <taxon>Piscinibacter</taxon>
    </lineage>
</organism>
<dbReference type="Proteomes" id="UP000037660">
    <property type="component" value="Unassembled WGS sequence"/>
</dbReference>
<reference evidence="3" key="1">
    <citation type="submission" date="2015-07" db="EMBL/GenBank/DDBJ databases">
        <title>Discovery of a poly(ethylene terephthalate assimilation.</title>
        <authorList>
            <person name="Yoshida S."/>
            <person name="Hiraga K."/>
            <person name="Takehana T."/>
            <person name="Taniguchi I."/>
            <person name="Yamaji H."/>
            <person name="Maeda Y."/>
            <person name="Toyohara K."/>
            <person name="Miyamoto K."/>
            <person name="Kimura Y."/>
            <person name="Oda K."/>
        </authorList>
    </citation>
    <scope>NUCLEOTIDE SEQUENCE [LARGE SCALE GENOMIC DNA]</scope>
    <source>
        <strain evidence="3">NBRC 110686 / TISTR 2288 / 201-F6</strain>
    </source>
</reference>
<dbReference type="EMBL" id="BBYR01000033">
    <property type="protein sequence ID" value="GAP36277.1"/>
    <property type="molecule type" value="Genomic_DNA"/>
</dbReference>
<protein>
    <submittedName>
        <fullName evidence="2">Site-specific recombinase</fullName>
    </submittedName>
</protein>
<keyword evidence="1" id="KW-0812">Transmembrane</keyword>
<keyword evidence="3" id="KW-1185">Reference proteome</keyword>
<gene>
    <name evidence="2" type="ORF">ISF6_2117</name>
</gene>
<accession>A0A0K8P0U1</accession>
<feature type="transmembrane region" description="Helical" evidence="1">
    <location>
        <begin position="560"/>
        <end position="583"/>
    </location>
</feature>
<dbReference type="STRING" id="1547922.ISF6_2117"/>
<keyword evidence="1" id="KW-1133">Transmembrane helix</keyword>
<feature type="transmembrane region" description="Helical" evidence="1">
    <location>
        <begin position="359"/>
        <end position="380"/>
    </location>
</feature>
<reference evidence="2 3" key="2">
    <citation type="journal article" date="2016" name="Science">
        <title>A bacterium that degrades and assimilates poly(ethylene terephthalate).</title>
        <authorList>
            <person name="Yoshida S."/>
            <person name="Hiraga K."/>
            <person name="Takehana T."/>
            <person name="Taniguchi I."/>
            <person name="Yamaji H."/>
            <person name="Maeda Y."/>
            <person name="Toyohara K."/>
            <person name="Miyamoto K."/>
            <person name="Kimura Y."/>
            <person name="Oda K."/>
        </authorList>
    </citation>
    <scope>NUCLEOTIDE SEQUENCE [LARGE SCALE GENOMIC DNA]</scope>
    <source>
        <strain evidence="3">NBRC 110686 / TISTR 2288 / 201-F6</strain>
    </source>
</reference>
<feature type="transmembrane region" description="Helical" evidence="1">
    <location>
        <begin position="615"/>
        <end position="643"/>
    </location>
</feature>
<evidence type="ECO:0000313" key="2">
    <source>
        <dbReference type="EMBL" id="GAP36277.1"/>
    </source>
</evidence>
<dbReference type="RefSeq" id="WP_054020272.1">
    <property type="nucleotide sequence ID" value="NZ_BBYR01000033.1"/>
</dbReference>
<evidence type="ECO:0000256" key="1">
    <source>
        <dbReference type="SAM" id="Phobius"/>
    </source>
</evidence>
<sequence>MFWPRRRSPNAARAARAAWDLTALLNAADPRASLAERHLWLVRLVEWLRHAPLETAAATADEVATPTPVRRLKHLLNVLERHEPHRERVAALLARFWREVDLVALFADFGFAPRMDLFGELAQRLRNRLMPRTPATRDLGELFGLLFPHASDARWLEAIDDATLLRLAALIAPELQRAGGGAAPLYDAIVYLAAAVGAAGFSGPLRQRMSPQLLAGAPFRQLARSAETLQRCAEEGDRVALLREAQYLRALLDTCRRCAASVHEHLEEHGVSVDIVFEVDQLRERTHRIEELLNCVLSLQPARELARLLAGLVRSSDERRSVRALFAQHYSLLARKVAERSAETGAHYITRDRRAYREMLRAALGGGTVIAFTTFAKFFLASLGLSAFWGGLAAGLNYAASFVLVHLMHWTVATKQPAMTAHAMAEQLGDVASDEGVERFVDEVTHLIRSQAAGIFGNLAAVIPVVLAVDAAWQLAFGHPTLPSRDAQYVLHANSLLGPTALYAAFTGVLLFASSLIAGWAENWFVWHRLDSAIAWNPRAVARLGAARAQRWAAYWRANVSGYASNISLGLMLGLVPAVAQFFGLPLEVRHVTLATGQLAAAVGSLGWQTVLTPAFGWCVAGIATVGVLNLSVSFVLAFRLALRSRGIRLADRSRIYRAIRRRLWQRPASFVLPPPR</sequence>